<accession>A0A1I7ZK99</accession>
<dbReference type="AlphaFoldDB" id="A0A1I7ZK99"/>
<evidence type="ECO:0000313" key="3">
    <source>
        <dbReference type="WBParaSite" id="L893_g27247.t1"/>
    </source>
</evidence>
<keyword evidence="2" id="KW-1185">Reference proteome</keyword>
<reference evidence="3" key="1">
    <citation type="submission" date="2016-11" db="UniProtKB">
        <authorList>
            <consortium name="WormBaseParasite"/>
        </authorList>
    </citation>
    <scope>IDENTIFICATION</scope>
</reference>
<dbReference type="Proteomes" id="UP000095287">
    <property type="component" value="Unplaced"/>
</dbReference>
<evidence type="ECO:0000313" key="2">
    <source>
        <dbReference type="Proteomes" id="UP000095287"/>
    </source>
</evidence>
<name>A0A1I7ZK99_9BILA</name>
<protein>
    <submittedName>
        <fullName evidence="3">Uncharacterized protein</fullName>
    </submittedName>
</protein>
<feature type="region of interest" description="Disordered" evidence="1">
    <location>
        <begin position="1"/>
        <end position="33"/>
    </location>
</feature>
<dbReference type="WBParaSite" id="L893_g27247.t1">
    <property type="protein sequence ID" value="L893_g27247.t1"/>
    <property type="gene ID" value="L893_g27247"/>
</dbReference>
<organism evidence="2 3">
    <name type="scientific">Steinernema glaseri</name>
    <dbReference type="NCBI Taxonomy" id="37863"/>
    <lineage>
        <taxon>Eukaryota</taxon>
        <taxon>Metazoa</taxon>
        <taxon>Ecdysozoa</taxon>
        <taxon>Nematoda</taxon>
        <taxon>Chromadorea</taxon>
        <taxon>Rhabditida</taxon>
        <taxon>Tylenchina</taxon>
        <taxon>Panagrolaimomorpha</taxon>
        <taxon>Strongyloidoidea</taxon>
        <taxon>Steinernematidae</taxon>
        <taxon>Steinernema</taxon>
    </lineage>
</organism>
<sequence>MPKGAGQVSKETSKQVVSSHSAKMESARNNATEYVREREVYVAEREMIRQVDNSQGAAQGKATRKS</sequence>
<feature type="compositionally biased region" description="Polar residues" evidence="1">
    <location>
        <begin position="14"/>
        <end position="32"/>
    </location>
</feature>
<feature type="region of interest" description="Disordered" evidence="1">
    <location>
        <begin position="47"/>
        <end position="66"/>
    </location>
</feature>
<evidence type="ECO:0000256" key="1">
    <source>
        <dbReference type="SAM" id="MobiDB-lite"/>
    </source>
</evidence>
<proteinExistence type="predicted"/>